<dbReference type="KEGG" id="hadh:FRZ61_32640"/>
<sequence length="79" mass="8756">MKVVLSLEDGDGLRCVDILEIGDGIFAFKEYRKDVEDPSRWFLVNDYSKMTVSTRDQAVAAASKTVPWLKMGPDGSAKS</sequence>
<dbReference type="OrthoDB" id="5195437at2"/>
<proteinExistence type="predicted"/>
<organism evidence="1 2">
    <name type="scientific">Hypericibacter adhaerens</name>
    <dbReference type="NCBI Taxonomy" id="2602016"/>
    <lineage>
        <taxon>Bacteria</taxon>
        <taxon>Pseudomonadati</taxon>
        <taxon>Pseudomonadota</taxon>
        <taxon>Alphaproteobacteria</taxon>
        <taxon>Rhodospirillales</taxon>
        <taxon>Dongiaceae</taxon>
        <taxon>Hypericibacter</taxon>
    </lineage>
</organism>
<gene>
    <name evidence="1" type="ORF">FRZ61_32640</name>
</gene>
<keyword evidence="2" id="KW-1185">Reference proteome</keyword>
<reference evidence="1 2" key="1">
    <citation type="submission" date="2019-08" db="EMBL/GenBank/DDBJ databases">
        <title>Hyperibacter terrae gen. nov., sp. nov. and Hyperibacter viscosus sp. nov., two new members in the family Rhodospirillaceae isolated from the rhizosphere of Hypericum perforatum.</title>
        <authorList>
            <person name="Noviana Z."/>
        </authorList>
    </citation>
    <scope>NUCLEOTIDE SEQUENCE [LARGE SCALE GENOMIC DNA]</scope>
    <source>
        <strain evidence="1 2">R5959</strain>
    </source>
</reference>
<dbReference type="EMBL" id="CP042582">
    <property type="protein sequence ID" value="QEX23328.1"/>
    <property type="molecule type" value="Genomic_DNA"/>
</dbReference>
<evidence type="ECO:0000313" key="2">
    <source>
        <dbReference type="Proteomes" id="UP000325797"/>
    </source>
</evidence>
<dbReference type="Proteomes" id="UP000325797">
    <property type="component" value="Chromosome"/>
</dbReference>
<protein>
    <submittedName>
        <fullName evidence="1">Uncharacterized protein</fullName>
    </submittedName>
</protein>
<evidence type="ECO:0000313" key="1">
    <source>
        <dbReference type="EMBL" id="QEX23328.1"/>
    </source>
</evidence>
<accession>A0A5J6MZU8</accession>
<dbReference type="RefSeq" id="WP_151118726.1">
    <property type="nucleotide sequence ID" value="NZ_CP042582.1"/>
</dbReference>
<dbReference type="AlphaFoldDB" id="A0A5J6MZU8"/>
<name>A0A5J6MZU8_9PROT</name>